<dbReference type="Pfam" id="PF00612">
    <property type="entry name" value="IQ"/>
    <property type="match status" value="1"/>
</dbReference>
<evidence type="ECO:0000256" key="3">
    <source>
        <dbReference type="PIRSR" id="PIRSR600407-1"/>
    </source>
</evidence>
<dbReference type="GO" id="GO:0005524">
    <property type="term" value="F:ATP binding"/>
    <property type="evidence" value="ECO:0007669"/>
    <property type="project" value="UniProtKB-KW"/>
</dbReference>
<dbReference type="RefSeq" id="XP_033715075.1">
    <property type="nucleotide sequence ID" value="XM_033859184.1"/>
</dbReference>
<evidence type="ECO:0000256" key="7">
    <source>
        <dbReference type="SAM" id="Phobius"/>
    </source>
</evidence>
<keyword evidence="7" id="KW-0472">Membrane</keyword>
<dbReference type="Gene3D" id="3.30.420.150">
    <property type="entry name" value="Exopolyphosphatase. Domain 2"/>
    <property type="match status" value="1"/>
</dbReference>
<organism evidence="8 9">
    <name type="scientific">Tursiops truncatus</name>
    <name type="common">Atlantic bottle-nosed dolphin</name>
    <name type="synonym">Delphinus truncatus</name>
    <dbReference type="NCBI Taxonomy" id="9739"/>
    <lineage>
        <taxon>Eukaryota</taxon>
        <taxon>Metazoa</taxon>
        <taxon>Chordata</taxon>
        <taxon>Craniata</taxon>
        <taxon>Vertebrata</taxon>
        <taxon>Euteleostomi</taxon>
        <taxon>Mammalia</taxon>
        <taxon>Eutheria</taxon>
        <taxon>Laurasiatheria</taxon>
        <taxon>Artiodactyla</taxon>
        <taxon>Whippomorpha</taxon>
        <taxon>Cetacea</taxon>
        <taxon>Odontoceti</taxon>
        <taxon>Delphinidae</taxon>
        <taxon>Tursiops</taxon>
    </lineage>
</organism>
<keyword evidence="7" id="KW-1133">Transmembrane helix</keyword>
<keyword evidence="9" id="KW-0675">Receptor</keyword>
<dbReference type="GeneID" id="101339579"/>
<dbReference type="GO" id="GO:2001222">
    <property type="term" value="P:regulation of neuron migration"/>
    <property type="evidence" value="ECO:0007669"/>
    <property type="project" value="InterPro"/>
</dbReference>
<dbReference type="AlphaFoldDB" id="A0A6J3RK97"/>
<evidence type="ECO:0000313" key="8">
    <source>
        <dbReference type="Proteomes" id="UP000245320"/>
    </source>
</evidence>
<feature type="compositionally biased region" description="Low complexity" evidence="6">
    <location>
        <begin position="199"/>
        <end position="216"/>
    </location>
</feature>
<protein>
    <submittedName>
        <fullName evidence="9">NMDA receptor synaptonuclear signaling and neuronal migration factor isoform X7</fullName>
    </submittedName>
</protein>
<sequence>MHPAASSSCGSLNSASTKKETCQLYDFGVHDPCRSRSRAHGSARAGRPLTGGPRTLRSGERRPQFPSSRGSFERAERWLVPPPAAQPGPLAPRPPTYCRGGGRGFSVVSSGPRPALTLRWAEPSSPCFGCGRPGPRPDVTGAAPPSPAPSLTSRWAERHPRAWQCCSVRRSARSDRRGHAETEPEPKPEPEPEPDLRRGAAPPTEATGAGRALRPGDAPPPRPWAPSPPGGGRCGARPCPRWRPKCDDIPIRTWFPKENLFSFQTATTTMQAVFRGYAERKRRKRENDSASVIQRNFRKHLRMVGSRRVKAQTFAERRERSFSRSWSDPTPMKADTSHDSRDSSDLQSSHGTLGEAFEDLDWETERGLEAVACDTEGFVPPKVMLISSKVPKAEYIPTILRRDDPSIIPILYDHEHATFEDILEEIEKKLNVYHKGAKIWKMLIFCQGGPGHLYLLKNKVATFAKVEKEEDMIHFWKRLSHLMSKVNPEPNVIHVMGCYVLGNPNGEKLFQNLRTLMTPYRVTFESPLELSAQGASPTPMGLTWKERAFTALLGAAAVSGLTTLILFLVEATNVLLPADTKFGIVFDAGSSHTSLFVYQWLANKENDTGVVSQALACRAKGPGISSYASDPAQAGESLQGCLEEALALIPKAKRQQTPMFLGATGGMRLLSQKNSSQAEDVFAAVSQALSRSPVAFWGAELLAGQDEGALGWVTINYVLGLLVQYSFSGEWIQPLEGTLVGALDMGGASTQITFVPGGPILDTTAQATFRLYGTEHSVYTHSYLCFGRDQMLNRLLAGLVQVGCSAGGGRGTLPGGCSEVPPPSPQSSPSLLVRHPCYHSGYRGTLALAPLYGSPCVQAAAPRDLGQNLTVEGTGNPGACVAAIRGLFNFSSCDGRGDCAFDSVYQPPVRGQFYAFSNFYHTFHFLNLTSRPPLATANATIWEFCQRPWKLVEASSPGQDGQLRDYCASGLYILTLLLEGYGFSQETWGGIEFREQAGGTDIGWTLGYMLNLTSLIPAEAPAQWRAQSYGVWVAGVVFLVLTLTAILGATVVQLWLRD</sequence>
<dbReference type="InterPro" id="IPR000407">
    <property type="entry name" value="GDA1_CD39_NTPase"/>
</dbReference>
<keyword evidence="4" id="KW-0547">Nucleotide-binding</keyword>
<evidence type="ECO:0000256" key="5">
    <source>
        <dbReference type="RuleBase" id="RU003833"/>
    </source>
</evidence>
<dbReference type="CTD" id="26012"/>
<reference evidence="9" key="1">
    <citation type="submission" date="2025-08" db="UniProtKB">
        <authorList>
            <consortium name="RefSeq"/>
        </authorList>
    </citation>
    <scope>IDENTIFICATION</scope>
    <source>
        <tissue evidence="9">Spleen</tissue>
    </source>
</reference>
<proteinExistence type="inferred from homology"/>
<dbReference type="GO" id="GO:0048168">
    <property type="term" value="P:regulation of neuronal synaptic plasticity"/>
    <property type="evidence" value="ECO:0007669"/>
    <property type="project" value="InterPro"/>
</dbReference>
<feature type="compositionally biased region" description="Pro residues" evidence="6">
    <location>
        <begin position="80"/>
        <end position="95"/>
    </location>
</feature>
<keyword evidence="4" id="KW-0067">ATP-binding</keyword>
<evidence type="ECO:0000313" key="9">
    <source>
        <dbReference type="RefSeq" id="XP_033715075.1"/>
    </source>
</evidence>
<dbReference type="PROSITE" id="PS50096">
    <property type="entry name" value="IQ"/>
    <property type="match status" value="1"/>
</dbReference>
<dbReference type="Proteomes" id="UP000245320">
    <property type="component" value="Chromosome 6"/>
</dbReference>
<dbReference type="InterPro" id="IPR033374">
    <property type="entry name" value="NSMF"/>
</dbReference>
<feature type="binding site" evidence="4">
    <location>
        <begin position="747"/>
        <end position="751"/>
    </location>
    <ligand>
        <name>ATP</name>
        <dbReference type="ChEBI" id="CHEBI:30616"/>
    </ligand>
</feature>
<dbReference type="Gene3D" id="3.30.420.40">
    <property type="match status" value="1"/>
</dbReference>
<evidence type="ECO:0000256" key="4">
    <source>
        <dbReference type="PIRSR" id="PIRSR600407-2"/>
    </source>
</evidence>
<dbReference type="Gene3D" id="1.20.5.190">
    <property type="match status" value="1"/>
</dbReference>
<dbReference type="FunFam" id="3.30.420.40:FF:000068">
    <property type="entry name" value="Ectonucleoside triphosphate diphosphohydrolase 1"/>
    <property type="match status" value="1"/>
</dbReference>
<feature type="active site" description="Proton acceptor" evidence="3">
    <location>
        <position position="707"/>
    </location>
</feature>
<dbReference type="InterPro" id="IPR000048">
    <property type="entry name" value="IQ_motif_EF-hand-BS"/>
</dbReference>
<feature type="compositionally biased region" description="Basic and acidic residues" evidence="6">
    <location>
        <begin position="335"/>
        <end position="344"/>
    </location>
</feature>
<feature type="region of interest" description="Disordered" evidence="6">
    <location>
        <begin position="126"/>
        <end position="241"/>
    </location>
</feature>
<keyword evidence="7" id="KW-0812">Transmembrane</keyword>
<feature type="compositionally biased region" description="Pro residues" evidence="6">
    <location>
        <begin position="217"/>
        <end position="229"/>
    </location>
</feature>
<evidence type="ECO:0000256" key="2">
    <source>
        <dbReference type="ARBA" id="ARBA00022801"/>
    </source>
</evidence>
<evidence type="ECO:0000256" key="6">
    <source>
        <dbReference type="SAM" id="MobiDB-lite"/>
    </source>
</evidence>
<comment type="similarity">
    <text evidence="1 5">Belongs to the GDA1/CD39 NTPase family.</text>
</comment>
<name>A0A6J3RK97_TURTR</name>
<dbReference type="PANTHER" id="PTHR32061">
    <property type="entry name" value="NMDA RECEPTOR SYNAPTONUCLEAR SIGNALING AND NEURONAL MIGRATION FACTOR"/>
    <property type="match status" value="1"/>
</dbReference>
<gene>
    <name evidence="9" type="primary">NSMF</name>
</gene>
<evidence type="ECO:0000256" key="1">
    <source>
        <dbReference type="ARBA" id="ARBA00009283"/>
    </source>
</evidence>
<keyword evidence="8" id="KW-1185">Reference proteome</keyword>
<dbReference type="PROSITE" id="PS01238">
    <property type="entry name" value="GDA1_CD39_NTPASE"/>
    <property type="match status" value="1"/>
</dbReference>
<feature type="region of interest" description="Disordered" evidence="6">
    <location>
        <begin position="32"/>
        <end position="111"/>
    </location>
</feature>
<dbReference type="RefSeq" id="XP_073662994.1">
    <property type="nucleotide sequence ID" value="XM_073806893.1"/>
</dbReference>
<feature type="region of interest" description="Disordered" evidence="6">
    <location>
        <begin position="308"/>
        <end position="350"/>
    </location>
</feature>
<accession>A0A6J3RK97</accession>
<dbReference type="GO" id="GO:0016787">
    <property type="term" value="F:hydrolase activity"/>
    <property type="evidence" value="ECO:0007669"/>
    <property type="project" value="UniProtKB-KW"/>
</dbReference>
<feature type="compositionally biased region" description="Basic and acidic residues" evidence="6">
    <location>
        <begin position="172"/>
        <end position="198"/>
    </location>
</feature>
<keyword evidence="2 5" id="KW-0378">Hydrolase</keyword>
<dbReference type="Pfam" id="PF01150">
    <property type="entry name" value="GDA1_CD39"/>
    <property type="match status" value="1"/>
</dbReference>
<feature type="transmembrane region" description="Helical" evidence="7">
    <location>
        <begin position="1029"/>
        <end position="1056"/>
    </location>
</feature>